<comment type="subcellular location">
    <subcellularLocation>
        <location evidence="2">Membrane</location>
    </subcellularLocation>
    <subcellularLocation>
        <location evidence="1">Mitochondrion</location>
    </subcellularLocation>
</comment>
<dbReference type="PANTHER" id="PTHR14360">
    <property type="entry name" value="PROTEIN FMP32, MITOCHONDRIAL"/>
    <property type="match status" value="1"/>
</dbReference>
<dbReference type="Pfam" id="PF07798">
    <property type="entry name" value="CCDC90-like"/>
    <property type="match status" value="1"/>
</dbReference>
<evidence type="ECO:0000313" key="9">
    <source>
        <dbReference type="Proteomes" id="UP000012960"/>
    </source>
</evidence>
<keyword evidence="6" id="KW-0496">Mitochondrion</keyword>
<keyword evidence="9" id="KW-1185">Reference proteome</keyword>
<dbReference type="InParanoid" id="A0A804IU62"/>
<sequence length="145" mass="15781">MSAAAIACSRGAAALGFRCRSLMRLPAAEVGCPRSNLSLLQRFSSQLAKSNGSRACLIDTLALVRRLEKEGVPTKQAEAITSTITEVLNESLENVAQSFVSKPEMQRSEMIQDSNLSKFKLEMKGSQVCSTLNCISPTVQLYHKE</sequence>
<keyword evidence="5" id="KW-0175">Coiled coil</keyword>
<keyword evidence="3" id="KW-0812">Transmembrane</keyword>
<proteinExistence type="predicted"/>
<keyword evidence="7" id="KW-0472">Membrane</keyword>
<accession>A0A804IU62</accession>
<name>A0A804IU62_MUSAM</name>
<dbReference type="GO" id="GO:0005739">
    <property type="term" value="C:mitochondrion"/>
    <property type="evidence" value="ECO:0000318"/>
    <property type="project" value="GO_Central"/>
</dbReference>
<evidence type="ECO:0000256" key="6">
    <source>
        <dbReference type="ARBA" id="ARBA00023128"/>
    </source>
</evidence>
<evidence type="ECO:0000256" key="5">
    <source>
        <dbReference type="ARBA" id="ARBA00023054"/>
    </source>
</evidence>
<evidence type="ECO:0000256" key="4">
    <source>
        <dbReference type="ARBA" id="ARBA00022989"/>
    </source>
</evidence>
<evidence type="ECO:0000313" key="8">
    <source>
        <dbReference type="EnsemblPlants" id="Ma04_p26510.1"/>
    </source>
</evidence>
<dbReference type="InterPro" id="IPR024461">
    <property type="entry name" value="CCDC90-like"/>
</dbReference>
<dbReference type="AlphaFoldDB" id="A0A804IU62"/>
<dbReference type="Gramene" id="Ma04_t26510.1">
    <property type="protein sequence ID" value="Ma04_p26510.1"/>
    <property type="gene ID" value="Ma04_g26510"/>
</dbReference>
<keyword evidence="4" id="KW-1133">Transmembrane helix</keyword>
<organism evidence="8 9">
    <name type="scientific">Musa acuminata subsp. malaccensis</name>
    <name type="common">Wild banana</name>
    <name type="synonym">Musa malaccensis</name>
    <dbReference type="NCBI Taxonomy" id="214687"/>
    <lineage>
        <taxon>Eukaryota</taxon>
        <taxon>Viridiplantae</taxon>
        <taxon>Streptophyta</taxon>
        <taxon>Embryophyta</taxon>
        <taxon>Tracheophyta</taxon>
        <taxon>Spermatophyta</taxon>
        <taxon>Magnoliopsida</taxon>
        <taxon>Liliopsida</taxon>
        <taxon>Zingiberales</taxon>
        <taxon>Musaceae</taxon>
        <taxon>Musa</taxon>
    </lineage>
</organism>
<evidence type="ECO:0000256" key="3">
    <source>
        <dbReference type="ARBA" id="ARBA00022692"/>
    </source>
</evidence>
<dbReference type="PANTHER" id="PTHR14360:SF1">
    <property type="entry name" value="PROTEIN FMP32, MITOCHONDRIAL"/>
    <property type="match status" value="1"/>
</dbReference>
<evidence type="ECO:0000256" key="7">
    <source>
        <dbReference type="ARBA" id="ARBA00023136"/>
    </source>
</evidence>
<reference evidence="8" key="1">
    <citation type="submission" date="2021-05" db="UniProtKB">
        <authorList>
            <consortium name="EnsemblPlants"/>
        </authorList>
    </citation>
    <scope>IDENTIFICATION</scope>
    <source>
        <strain evidence="8">subsp. malaccensis</strain>
    </source>
</reference>
<dbReference type="GO" id="GO:0016020">
    <property type="term" value="C:membrane"/>
    <property type="evidence" value="ECO:0007669"/>
    <property type="project" value="UniProtKB-SubCell"/>
</dbReference>
<dbReference type="EnsemblPlants" id="Ma04_t26510.1">
    <property type="protein sequence ID" value="Ma04_p26510.1"/>
    <property type="gene ID" value="Ma04_g26510"/>
</dbReference>
<evidence type="ECO:0000256" key="1">
    <source>
        <dbReference type="ARBA" id="ARBA00004173"/>
    </source>
</evidence>
<evidence type="ECO:0000256" key="2">
    <source>
        <dbReference type="ARBA" id="ARBA00004370"/>
    </source>
</evidence>
<dbReference type="Gene3D" id="1.20.5.340">
    <property type="match status" value="1"/>
</dbReference>
<protein>
    <submittedName>
        <fullName evidence="8">Uncharacterized protein</fullName>
    </submittedName>
</protein>
<dbReference type="Proteomes" id="UP000012960">
    <property type="component" value="Unplaced"/>
</dbReference>